<accession>A0A1M7PC42</accession>
<reference evidence="1 2" key="1">
    <citation type="submission" date="2016-11" db="EMBL/GenBank/DDBJ databases">
        <authorList>
            <person name="Jaros S."/>
            <person name="Januszkiewicz K."/>
            <person name="Wedrychowicz H."/>
        </authorList>
    </citation>
    <scope>NUCLEOTIDE SEQUENCE [LARGE SCALE GENOMIC DNA]</scope>
    <source>
        <strain evidence="1 2">LMG 26898</strain>
    </source>
</reference>
<name>A0A1M7PC42_9PSED</name>
<dbReference type="STRING" id="1190415.SAMN05216593_109201"/>
<sequence>MNPVFKTLTKAILENVEDQLANNEDVHDGELWDFMVEELGLTGEQADAAVALRPLYRCEIYLTGQSPLYQPNSISFDPREKKLVSLEPFSFDQVIAVYRILLQGRPGYRLKLGSHWAAGLNPEGQLYCTQLDPSDPDAVFEVFEFAHDAWVDGHWQCETKEQTRSAIDTPVFIK</sequence>
<evidence type="ECO:0000313" key="1">
    <source>
        <dbReference type="EMBL" id="SHN14484.1"/>
    </source>
</evidence>
<evidence type="ECO:0000313" key="2">
    <source>
        <dbReference type="Proteomes" id="UP000183983"/>
    </source>
</evidence>
<gene>
    <name evidence="1" type="ORF">SAMN05216593_109201</name>
</gene>
<dbReference type="OrthoDB" id="6915445at2"/>
<organism evidence="1 2">
    <name type="scientific">Pseudomonas asturiensis</name>
    <dbReference type="NCBI Taxonomy" id="1190415"/>
    <lineage>
        <taxon>Bacteria</taxon>
        <taxon>Pseudomonadati</taxon>
        <taxon>Pseudomonadota</taxon>
        <taxon>Gammaproteobacteria</taxon>
        <taxon>Pseudomonadales</taxon>
        <taxon>Pseudomonadaceae</taxon>
        <taxon>Pseudomonas</taxon>
    </lineage>
</organism>
<dbReference type="AlphaFoldDB" id="A0A1M7PC42"/>
<dbReference type="EMBL" id="FRDA01000009">
    <property type="protein sequence ID" value="SHN14484.1"/>
    <property type="molecule type" value="Genomic_DNA"/>
</dbReference>
<protein>
    <submittedName>
        <fullName evidence="1">Uncharacterized protein</fullName>
    </submittedName>
</protein>
<dbReference type="RefSeq" id="WP_073168887.1">
    <property type="nucleotide sequence ID" value="NZ_FRDA01000009.1"/>
</dbReference>
<dbReference type="Proteomes" id="UP000183983">
    <property type="component" value="Unassembled WGS sequence"/>
</dbReference>
<proteinExistence type="predicted"/>